<feature type="domain" description="PTS EIIA type-2" evidence="1">
    <location>
        <begin position="19"/>
        <end position="161"/>
    </location>
</feature>
<dbReference type="AlphaFoldDB" id="A0A937XH90"/>
<dbReference type="InterPro" id="IPR002178">
    <property type="entry name" value="PTS_EIIA_type-2_dom"/>
</dbReference>
<dbReference type="EMBL" id="VGIR01000055">
    <property type="protein sequence ID" value="MBM3332011.1"/>
    <property type="molecule type" value="Genomic_DNA"/>
</dbReference>
<keyword evidence="2" id="KW-0762">Sugar transport</keyword>
<sequence>MAAHPWSAANRRCQLTLTSLLRPDRINLDLKAKKKPEALRELVQMIRQGDDAELLLATLTKREELGSTGIGKGIAIPHGRSLLIDKLEMAVGRSTKGVEYDSIDHKAAHLFFLIMAPPQDPGNQYLITLGRVAMVCQELTKKKRLFDPQTPDEMIELVRNLEEKIR</sequence>
<dbReference type="PANTHER" id="PTHR47738">
    <property type="entry name" value="PTS SYSTEM FRUCTOSE-LIKE EIIA COMPONENT-RELATED"/>
    <property type="match status" value="1"/>
</dbReference>
<reference evidence="2" key="1">
    <citation type="submission" date="2019-03" db="EMBL/GenBank/DDBJ databases">
        <title>Lake Tanganyika Metagenome-Assembled Genomes (MAGs).</title>
        <authorList>
            <person name="Tran P."/>
        </authorList>
    </citation>
    <scope>NUCLEOTIDE SEQUENCE</scope>
    <source>
        <strain evidence="2">K_DeepCast_150m_m2_040</strain>
    </source>
</reference>
<dbReference type="PROSITE" id="PS51094">
    <property type="entry name" value="PTS_EIIA_TYPE_2"/>
    <property type="match status" value="1"/>
</dbReference>
<name>A0A937XH90_UNCW3</name>
<dbReference type="InterPro" id="IPR051541">
    <property type="entry name" value="PTS_SugarTrans_NitroReg"/>
</dbReference>
<protein>
    <submittedName>
        <fullName evidence="2">PTS sugar transporter subunit IIA</fullName>
    </submittedName>
</protein>
<dbReference type="PROSITE" id="PS00372">
    <property type="entry name" value="PTS_EIIA_TYPE_2_HIS"/>
    <property type="match status" value="1"/>
</dbReference>
<dbReference type="Proteomes" id="UP000779900">
    <property type="component" value="Unassembled WGS sequence"/>
</dbReference>
<comment type="caution">
    <text evidence="2">The sequence shown here is derived from an EMBL/GenBank/DDBJ whole genome shotgun (WGS) entry which is preliminary data.</text>
</comment>
<dbReference type="CDD" id="cd00211">
    <property type="entry name" value="PTS_IIA_fru"/>
    <property type="match status" value="1"/>
</dbReference>
<dbReference type="Pfam" id="PF00359">
    <property type="entry name" value="PTS_EIIA_2"/>
    <property type="match status" value="1"/>
</dbReference>
<evidence type="ECO:0000259" key="1">
    <source>
        <dbReference type="PROSITE" id="PS51094"/>
    </source>
</evidence>
<proteinExistence type="predicted"/>
<keyword evidence="2" id="KW-0813">Transport</keyword>
<organism evidence="2 3">
    <name type="scientific">candidate division WOR-3 bacterium</name>
    <dbReference type="NCBI Taxonomy" id="2052148"/>
    <lineage>
        <taxon>Bacteria</taxon>
        <taxon>Bacteria division WOR-3</taxon>
    </lineage>
</organism>
<gene>
    <name evidence="2" type="ORF">FJY68_09215</name>
</gene>
<dbReference type="Gene3D" id="3.40.930.10">
    <property type="entry name" value="Mannitol-specific EII, Chain A"/>
    <property type="match status" value="1"/>
</dbReference>
<dbReference type="SUPFAM" id="SSF55804">
    <property type="entry name" value="Phoshotransferase/anion transport protein"/>
    <property type="match status" value="1"/>
</dbReference>
<accession>A0A937XH90</accession>
<dbReference type="InterPro" id="IPR016152">
    <property type="entry name" value="PTrfase/Anion_transptr"/>
</dbReference>
<evidence type="ECO:0000313" key="3">
    <source>
        <dbReference type="Proteomes" id="UP000779900"/>
    </source>
</evidence>
<evidence type="ECO:0000313" key="2">
    <source>
        <dbReference type="EMBL" id="MBM3332011.1"/>
    </source>
</evidence>